<feature type="region of interest" description="Disordered" evidence="4">
    <location>
        <begin position="1"/>
        <end position="45"/>
    </location>
</feature>
<dbReference type="PROSITE" id="PS51720">
    <property type="entry name" value="G_AIG1"/>
    <property type="match status" value="1"/>
</dbReference>
<proteinExistence type="inferred from homology"/>
<protein>
    <recommendedName>
        <fullName evidence="5">AIG1-type G domain-containing protein</fullName>
    </recommendedName>
</protein>
<evidence type="ECO:0000313" key="7">
    <source>
        <dbReference type="Proteomes" id="UP001519460"/>
    </source>
</evidence>
<dbReference type="InterPro" id="IPR045058">
    <property type="entry name" value="GIMA/IAN/Toc"/>
</dbReference>
<feature type="region of interest" description="Disordered" evidence="4">
    <location>
        <begin position="153"/>
        <end position="190"/>
    </location>
</feature>
<dbReference type="GO" id="GO:0005525">
    <property type="term" value="F:GTP binding"/>
    <property type="evidence" value="ECO:0007669"/>
    <property type="project" value="UniProtKB-KW"/>
</dbReference>
<comment type="similarity">
    <text evidence="1">Belongs to the TRAFAC class TrmE-Era-EngA-EngB-Septin-like GTPase superfamily. AIG1/Toc34/Toc159-like paraseptin GTPase family. IAN subfamily.</text>
</comment>
<sequence length="597" mass="68773">INNRKEQGTAERNGNMNTKEKAKKLKGIRSVKRRTEKEEYDGDDDVGENDELARWCAAHDLTEKTLQVLRKEEFTSLRLLACLTPDDIKDTFQTPKLLSLAQCLALRKAVASLNGDASAGQRMSSGMSSRPTHAPGYPGIDVAYGNGEFGGLDQATGGVVPPEWTPPTSHPTAFTQGRAERRPKRQEPDEELRFLLVGKTGSGKSTTGNTILGEDRFPTEMTFGSVTSTCQLERRTRDGVTVEVMDSPGLFDTEKSHEEISADIVKAVACTHPGPHAILYVIRFGRYTEEEFNVYKRLKALFDDVLSQFMIVVFTGGDSLENTGKNIEGVLEGAPQELKQVLSECNNRYVVFNNIADNKQPQVRTLFQQVRQLIAQNQGRFYTCPKYTEVGEGFEEEVARRLAEVERRNAEKTRYVQNLRNQAQSAETAVQEERERFEERERQREQRMMQEQQRAREQMEELMGQLQRQQADAEKQHEEQARLRFQLEKQMEEQRRAFEEQREADRRMLMERERQLQELRNKEDEIQWNTEESMEAERREVVREMKDRVARDEEEGFVRKFTTVVVGVVKDVKKFFKEKVDAVEKLFTSDHRRGRPV</sequence>
<reference evidence="6 7" key="1">
    <citation type="journal article" date="2023" name="Sci. Data">
        <title>Genome assembly of the Korean intertidal mud-creeper Batillaria attramentaria.</title>
        <authorList>
            <person name="Patra A.K."/>
            <person name="Ho P.T."/>
            <person name="Jun S."/>
            <person name="Lee S.J."/>
            <person name="Kim Y."/>
            <person name="Won Y.J."/>
        </authorList>
    </citation>
    <scope>NUCLEOTIDE SEQUENCE [LARGE SCALE GENOMIC DNA]</scope>
    <source>
        <strain evidence="6">Wonlab-2016</strain>
    </source>
</reference>
<keyword evidence="7" id="KW-1185">Reference proteome</keyword>
<dbReference type="AlphaFoldDB" id="A0ABD0KUD4"/>
<dbReference type="Pfam" id="PF04548">
    <property type="entry name" value="AIG1"/>
    <property type="match status" value="1"/>
</dbReference>
<gene>
    <name evidence="6" type="ORF">BaRGS_00018043</name>
</gene>
<evidence type="ECO:0000313" key="6">
    <source>
        <dbReference type="EMBL" id="KAK7490626.1"/>
    </source>
</evidence>
<evidence type="ECO:0000256" key="3">
    <source>
        <dbReference type="ARBA" id="ARBA00023134"/>
    </source>
</evidence>
<evidence type="ECO:0000259" key="5">
    <source>
        <dbReference type="PROSITE" id="PS51720"/>
    </source>
</evidence>
<feature type="region of interest" description="Disordered" evidence="4">
    <location>
        <begin position="420"/>
        <end position="452"/>
    </location>
</feature>
<feature type="domain" description="AIG1-type G" evidence="5">
    <location>
        <begin position="189"/>
        <end position="391"/>
    </location>
</feature>
<dbReference type="InterPro" id="IPR027417">
    <property type="entry name" value="P-loop_NTPase"/>
</dbReference>
<dbReference type="PANTHER" id="PTHR10903">
    <property type="entry name" value="GTPASE, IMAP FAMILY MEMBER-RELATED"/>
    <property type="match status" value="1"/>
</dbReference>
<feature type="compositionally biased region" description="Polar residues" evidence="4">
    <location>
        <begin position="121"/>
        <end position="131"/>
    </location>
</feature>
<dbReference type="PANTHER" id="PTHR10903:SF184">
    <property type="entry name" value="GTP-BINDING PROTEIN A"/>
    <property type="match status" value="1"/>
</dbReference>
<name>A0ABD0KUD4_9CAEN</name>
<evidence type="ECO:0000256" key="4">
    <source>
        <dbReference type="SAM" id="MobiDB-lite"/>
    </source>
</evidence>
<keyword evidence="2" id="KW-0547">Nucleotide-binding</keyword>
<dbReference type="Proteomes" id="UP001519460">
    <property type="component" value="Unassembled WGS sequence"/>
</dbReference>
<organism evidence="6 7">
    <name type="scientific">Batillaria attramentaria</name>
    <dbReference type="NCBI Taxonomy" id="370345"/>
    <lineage>
        <taxon>Eukaryota</taxon>
        <taxon>Metazoa</taxon>
        <taxon>Spiralia</taxon>
        <taxon>Lophotrochozoa</taxon>
        <taxon>Mollusca</taxon>
        <taxon>Gastropoda</taxon>
        <taxon>Caenogastropoda</taxon>
        <taxon>Sorbeoconcha</taxon>
        <taxon>Cerithioidea</taxon>
        <taxon>Batillariidae</taxon>
        <taxon>Batillaria</taxon>
    </lineage>
</organism>
<accession>A0ABD0KUD4</accession>
<feature type="compositionally biased region" description="Basic residues" evidence="4">
    <location>
        <begin position="21"/>
        <end position="34"/>
    </location>
</feature>
<dbReference type="FunFam" id="3.40.50.300:FF:000366">
    <property type="entry name" value="GTPase, IMAP family member 2"/>
    <property type="match status" value="1"/>
</dbReference>
<feature type="region of interest" description="Disordered" evidence="4">
    <location>
        <begin position="115"/>
        <end position="141"/>
    </location>
</feature>
<dbReference type="Gene3D" id="3.40.50.300">
    <property type="entry name" value="P-loop containing nucleotide triphosphate hydrolases"/>
    <property type="match status" value="1"/>
</dbReference>
<feature type="compositionally biased region" description="Basic and acidic residues" evidence="4">
    <location>
        <begin position="431"/>
        <end position="452"/>
    </location>
</feature>
<dbReference type="InterPro" id="IPR006703">
    <property type="entry name" value="G_AIG1"/>
</dbReference>
<dbReference type="EMBL" id="JACVVK020000124">
    <property type="protein sequence ID" value="KAK7490626.1"/>
    <property type="molecule type" value="Genomic_DNA"/>
</dbReference>
<evidence type="ECO:0000256" key="2">
    <source>
        <dbReference type="ARBA" id="ARBA00022741"/>
    </source>
</evidence>
<feature type="non-terminal residue" evidence="6">
    <location>
        <position position="1"/>
    </location>
</feature>
<comment type="caution">
    <text evidence="6">The sequence shown here is derived from an EMBL/GenBank/DDBJ whole genome shotgun (WGS) entry which is preliminary data.</text>
</comment>
<keyword evidence="3" id="KW-0342">GTP-binding</keyword>
<dbReference type="SUPFAM" id="SSF52540">
    <property type="entry name" value="P-loop containing nucleoside triphosphate hydrolases"/>
    <property type="match status" value="1"/>
</dbReference>
<evidence type="ECO:0000256" key="1">
    <source>
        <dbReference type="ARBA" id="ARBA00008535"/>
    </source>
</evidence>